<comment type="function">
    <text evidence="6">Repressor involved in the biosynthesis of the osmoprotectant glycine betaine. It represses transcription of the choline transporter BetT and the genes of BetAB involved in the synthesis of glycine betaine.</text>
</comment>
<keyword evidence="11" id="KW-1185">Reference proteome</keyword>
<dbReference type="InterPro" id="IPR009057">
    <property type="entry name" value="Homeodomain-like_sf"/>
</dbReference>
<dbReference type="GO" id="GO:0045892">
    <property type="term" value="P:negative regulation of DNA-templated transcription"/>
    <property type="evidence" value="ECO:0007669"/>
    <property type="project" value="UniProtKB-UniRule"/>
</dbReference>
<sequence>MPRLGMEPVRREALISAAIAEIGAVGSLDVTVARIAGRAGVSAALAHHYFGSKDRILIAAMRRILEDFRNAVNRRLKAASTPRQRIEAIVEASFEPAQFDSAIVSAWLAFYLEAYRSPQAARLLTIYARRLDSNLVHALRCLVAPSSVRITAQGLASLIDGLYIRAALQDRAPKREDAVQLVLDYLALRLNSESPS</sequence>
<dbReference type="InterPro" id="IPR001647">
    <property type="entry name" value="HTH_TetR"/>
</dbReference>
<keyword evidence="5 7" id="KW-0804">Transcription</keyword>
<comment type="function">
    <text evidence="7">Repressor involved in choline regulation of the bet genes.</text>
</comment>
<dbReference type="SUPFAM" id="SSF46689">
    <property type="entry name" value="Homeodomain-like"/>
    <property type="match status" value="1"/>
</dbReference>
<dbReference type="PANTHER" id="PTHR30055:SF234">
    <property type="entry name" value="HTH-TYPE TRANSCRIPTIONAL REGULATOR BETI"/>
    <property type="match status" value="1"/>
</dbReference>
<proteinExistence type="inferred from homology"/>
<dbReference type="InterPro" id="IPR050109">
    <property type="entry name" value="HTH-type_TetR-like_transc_reg"/>
</dbReference>
<dbReference type="InterPro" id="IPR017757">
    <property type="entry name" value="Tscrpt_rep_BetI"/>
</dbReference>
<reference evidence="10 11" key="1">
    <citation type="submission" date="2018-08" db="EMBL/GenBank/DDBJ databases">
        <title>Fulvimarina sp. 85, whole genome shotgun sequence.</title>
        <authorList>
            <person name="Tuo L."/>
        </authorList>
    </citation>
    <scope>NUCLEOTIDE SEQUENCE [LARGE SCALE GENOMIC DNA]</scope>
    <source>
        <strain evidence="10 11">85</strain>
    </source>
</reference>
<evidence type="ECO:0000256" key="5">
    <source>
        <dbReference type="ARBA" id="ARBA00023163"/>
    </source>
</evidence>
<dbReference type="AlphaFoldDB" id="A0A371X1G6"/>
<evidence type="ECO:0000256" key="7">
    <source>
        <dbReference type="HAMAP-Rule" id="MF_00768"/>
    </source>
</evidence>
<dbReference type="NCBIfam" id="TIGR03384">
    <property type="entry name" value="betaine_BetI"/>
    <property type="match status" value="1"/>
</dbReference>
<name>A0A371X1G6_9HYPH</name>
<keyword evidence="2 7" id="KW-0678">Repressor</keyword>
<dbReference type="HAMAP" id="MF_00768">
    <property type="entry name" value="HTH_type_BetI"/>
    <property type="match status" value="1"/>
</dbReference>
<feature type="DNA-binding region" description="H-T-H motif" evidence="7 8">
    <location>
        <begin position="31"/>
        <end position="50"/>
    </location>
</feature>
<dbReference type="InterPro" id="IPR036271">
    <property type="entry name" value="Tet_transcr_reg_TetR-rel_C_sf"/>
</dbReference>
<dbReference type="NCBIfam" id="NF001978">
    <property type="entry name" value="PRK00767.1"/>
    <property type="match status" value="1"/>
</dbReference>
<dbReference type="OrthoDB" id="7618612at2"/>
<dbReference type="Pfam" id="PF13977">
    <property type="entry name" value="TetR_C_6"/>
    <property type="match status" value="1"/>
</dbReference>
<dbReference type="SUPFAM" id="SSF48498">
    <property type="entry name" value="Tetracyclin repressor-like, C-terminal domain"/>
    <property type="match status" value="1"/>
</dbReference>
<evidence type="ECO:0000256" key="1">
    <source>
        <dbReference type="ARBA" id="ARBA00004719"/>
    </source>
</evidence>
<dbReference type="GO" id="GO:0000976">
    <property type="term" value="F:transcription cis-regulatory region binding"/>
    <property type="evidence" value="ECO:0007669"/>
    <property type="project" value="TreeGrafter"/>
</dbReference>
<feature type="domain" description="HTH tetR-type" evidence="9">
    <location>
        <begin position="8"/>
        <end position="68"/>
    </location>
</feature>
<protein>
    <recommendedName>
        <fullName evidence="7">HTH-type transcriptional regulator BetI</fullName>
    </recommendedName>
</protein>
<dbReference type="Gene3D" id="1.10.357.10">
    <property type="entry name" value="Tetracycline Repressor, domain 2"/>
    <property type="match status" value="1"/>
</dbReference>
<comment type="pathway">
    <text evidence="1 7">Amine and polyamine biosynthesis; betaine biosynthesis via choline pathway [regulation].</text>
</comment>
<dbReference type="EMBL" id="QURL01000005">
    <property type="protein sequence ID" value="RFC63061.1"/>
    <property type="molecule type" value="Genomic_DNA"/>
</dbReference>
<dbReference type="Pfam" id="PF00440">
    <property type="entry name" value="TetR_N"/>
    <property type="match status" value="1"/>
</dbReference>
<evidence type="ECO:0000259" key="9">
    <source>
        <dbReference type="PROSITE" id="PS50977"/>
    </source>
</evidence>
<evidence type="ECO:0000256" key="2">
    <source>
        <dbReference type="ARBA" id="ARBA00022491"/>
    </source>
</evidence>
<accession>A0A371X1G6</accession>
<evidence type="ECO:0000256" key="4">
    <source>
        <dbReference type="ARBA" id="ARBA00023125"/>
    </source>
</evidence>
<evidence type="ECO:0000256" key="8">
    <source>
        <dbReference type="PROSITE-ProRule" id="PRU00335"/>
    </source>
</evidence>
<dbReference type="GO" id="GO:0019285">
    <property type="term" value="P:glycine betaine biosynthetic process from choline"/>
    <property type="evidence" value="ECO:0007669"/>
    <property type="project" value="UniProtKB-UniRule"/>
</dbReference>
<dbReference type="GO" id="GO:0003700">
    <property type="term" value="F:DNA-binding transcription factor activity"/>
    <property type="evidence" value="ECO:0007669"/>
    <property type="project" value="UniProtKB-UniRule"/>
</dbReference>
<gene>
    <name evidence="7 10" type="primary">betI</name>
    <name evidence="10" type="ORF">DYI37_14065</name>
</gene>
<dbReference type="RefSeq" id="WP_116683878.1">
    <property type="nucleotide sequence ID" value="NZ_QURL01000005.1"/>
</dbReference>
<organism evidence="10 11">
    <name type="scientific">Fulvimarina endophytica</name>
    <dbReference type="NCBI Taxonomy" id="2293836"/>
    <lineage>
        <taxon>Bacteria</taxon>
        <taxon>Pseudomonadati</taxon>
        <taxon>Pseudomonadota</taxon>
        <taxon>Alphaproteobacteria</taxon>
        <taxon>Hyphomicrobiales</taxon>
        <taxon>Aurantimonadaceae</taxon>
        <taxon>Fulvimarina</taxon>
    </lineage>
</organism>
<evidence type="ECO:0000313" key="10">
    <source>
        <dbReference type="EMBL" id="RFC63061.1"/>
    </source>
</evidence>
<dbReference type="PROSITE" id="PS50977">
    <property type="entry name" value="HTH_TETR_2"/>
    <property type="match status" value="1"/>
</dbReference>
<comment type="caution">
    <text evidence="10">The sequence shown here is derived from an EMBL/GenBank/DDBJ whole genome shotgun (WGS) entry which is preliminary data.</text>
</comment>
<dbReference type="Proteomes" id="UP000264310">
    <property type="component" value="Unassembled WGS sequence"/>
</dbReference>
<evidence type="ECO:0000256" key="3">
    <source>
        <dbReference type="ARBA" id="ARBA00023015"/>
    </source>
</evidence>
<evidence type="ECO:0000313" key="11">
    <source>
        <dbReference type="Proteomes" id="UP000264310"/>
    </source>
</evidence>
<dbReference type="PROSITE" id="PS01081">
    <property type="entry name" value="HTH_TETR_1"/>
    <property type="match status" value="1"/>
</dbReference>
<dbReference type="InterPro" id="IPR039538">
    <property type="entry name" value="BetI_C"/>
</dbReference>
<keyword evidence="3 7" id="KW-0805">Transcription regulation</keyword>
<keyword evidence="4 7" id="KW-0238">DNA-binding</keyword>
<dbReference type="InterPro" id="IPR023772">
    <property type="entry name" value="DNA-bd_HTH_TetR-type_CS"/>
</dbReference>
<dbReference type="UniPathway" id="UPA00529"/>
<dbReference type="PANTHER" id="PTHR30055">
    <property type="entry name" value="HTH-TYPE TRANSCRIPTIONAL REGULATOR RUTR"/>
    <property type="match status" value="1"/>
</dbReference>
<evidence type="ECO:0000256" key="6">
    <source>
        <dbReference type="ARBA" id="ARBA00024936"/>
    </source>
</evidence>